<proteinExistence type="predicted"/>
<organism evidence="2">
    <name type="scientific">Tanacetum cinerariifolium</name>
    <name type="common">Dalmatian daisy</name>
    <name type="synonym">Chrysanthemum cinerariifolium</name>
    <dbReference type="NCBI Taxonomy" id="118510"/>
    <lineage>
        <taxon>Eukaryota</taxon>
        <taxon>Viridiplantae</taxon>
        <taxon>Streptophyta</taxon>
        <taxon>Embryophyta</taxon>
        <taxon>Tracheophyta</taxon>
        <taxon>Spermatophyta</taxon>
        <taxon>Magnoliopsida</taxon>
        <taxon>eudicotyledons</taxon>
        <taxon>Gunneridae</taxon>
        <taxon>Pentapetalae</taxon>
        <taxon>asterids</taxon>
        <taxon>campanulids</taxon>
        <taxon>Asterales</taxon>
        <taxon>Asteraceae</taxon>
        <taxon>Asteroideae</taxon>
        <taxon>Anthemideae</taxon>
        <taxon>Anthemidinae</taxon>
        <taxon>Tanacetum</taxon>
    </lineage>
</organism>
<feature type="region of interest" description="Disordered" evidence="1">
    <location>
        <begin position="43"/>
        <end position="67"/>
    </location>
</feature>
<evidence type="ECO:0000256" key="1">
    <source>
        <dbReference type="SAM" id="MobiDB-lite"/>
    </source>
</evidence>
<comment type="caution">
    <text evidence="2">The sequence shown here is derived from an EMBL/GenBank/DDBJ whole genome shotgun (WGS) entry which is preliminary data.</text>
</comment>
<feature type="non-terminal residue" evidence="2">
    <location>
        <position position="99"/>
    </location>
</feature>
<gene>
    <name evidence="2" type="ORF">Tci_676592</name>
</gene>
<accession>A0A699KVJ3</accession>
<sequence length="99" mass="10904">MVTLSLKWGYSVVGKVNQFYSTRCCYRLDLAGLGSELSAVVGKEASSTLEEDRPEEEEKQEINESSPNVLFDKQEFSEVEDMEANGEIAGFDSLASAGR</sequence>
<evidence type="ECO:0000313" key="2">
    <source>
        <dbReference type="EMBL" id="GFB04621.1"/>
    </source>
</evidence>
<dbReference type="AlphaFoldDB" id="A0A699KVJ3"/>
<reference evidence="2" key="1">
    <citation type="journal article" date="2019" name="Sci. Rep.">
        <title>Draft genome of Tanacetum cinerariifolium, the natural source of mosquito coil.</title>
        <authorList>
            <person name="Yamashiro T."/>
            <person name="Shiraishi A."/>
            <person name="Satake H."/>
            <person name="Nakayama K."/>
        </authorList>
    </citation>
    <scope>NUCLEOTIDE SEQUENCE</scope>
</reference>
<dbReference type="EMBL" id="BKCJ010540464">
    <property type="protein sequence ID" value="GFB04621.1"/>
    <property type="molecule type" value="Genomic_DNA"/>
</dbReference>
<protein>
    <submittedName>
        <fullName evidence="2">Uncharacterized protein</fullName>
    </submittedName>
</protein>
<name>A0A699KVJ3_TANCI</name>